<feature type="binding site" evidence="11">
    <location>
        <position position="739"/>
    </location>
    <ligand>
        <name>Mn(2+)</name>
        <dbReference type="ChEBI" id="CHEBI:29035"/>
    </ligand>
</feature>
<feature type="binding site" evidence="10">
    <location>
        <position position="117"/>
    </location>
    <ligand>
        <name>ATP</name>
        <dbReference type="ChEBI" id="CHEBI:30616"/>
    </ligand>
</feature>
<evidence type="ECO:0000256" key="1">
    <source>
        <dbReference type="ARBA" id="ARBA00001953"/>
    </source>
</evidence>
<dbReference type="Pfam" id="PF00289">
    <property type="entry name" value="Biotin_carb_N"/>
    <property type="match status" value="1"/>
</dbReference>
<evidence type="ECO:0000256" key="5">
    <source>
        <dbReference type="ARBA" id="ARBA00022741"/>
    </source>
</evidence>
<dbReference type="CDD" id="cd06850">
    <property type="entry name" value="biotinyl_domain"/>
    <property type="match status" value="1"/>
</dbReference>
<dbReference type="SUPFAM" id="SSF51246">
    <property type="entry name" value="Rudiment single hybrid motif"/>
    <property type="match status" value="1"/>
</dbReference>
<dbReference type="PROSITE" id="PS50968">
    <property type="entry name" value="BIOTINYL_LIPOYL"/>
    <property type="match status" value="1"/>
</dbReference>
<feature type="binding site" description="via carbamate group" evidence="11">
    <location>
        <position position="708"/>
    </location>
    <ligand>
        <name>Mn(2+)</name>
        <dbReference type="ChEBI" id="CHEBI:29035"/>
    </ligand>
</feature>
<evidence type="ECO:0000259" key="15">
    <source>
        <dbReference type="PROSITE" id="PS50979"/>
    </source>
</evidence>
<sequence>MFTKILVANRGEIAIRAMRAAFELGARTVAVFPWEDRNSMHRLKADEAYQIGEKGHPVRAYLDVSEIIRVARECGADAIYPGYGFLSENPDLAQAAAEAGITFIGPQTSVLQMAGNKVTAKEHAIAAGVPVLKSTPASKNLDELLAGADAIGFPIFAKAVAGGGGRGMRRVESKDALRGALEEAMREADSAFGDPTMFLEQAVVRPRHIEVQILADSQGNTVHLFERDCSVQRRHQKVIEIAPAPNLDENTRQAMYRDAIAFAKSINYANAGTVEFLLDTAGERKGQHFFIEMNPRIQVEHTVTEEVTDVDLVQSQMRIAAGETLADLGLEQKDLRLRGAALQCRITTEDPAAGFRPDTGKITTYRSPGGAGIRLDGGTVAAGAQVSAHFDSMLVKMTCRGRDFTAAVTRARRGLAEFRLRGVTTNIPFLQAVLDDPDFIAGDLSTSFIEERPWLVRGRQSKDRGTRILNWLADVTVNQPNGNGDGLIDPKLKLPNVDLDAPAPAGSRQRLLELGPVGFASALRAQSPLAVTDTTFRDAHQSLLATRVRTRDLAAVLPHVARLTPGLLSVEAWGGATYDVALRFLGEDPWERLSTMREALPNIAIQMLLRGRNTVGYTPYPTEVTDAFVNEAAASGVDIFRIFDALNDVDQMRPAIDAVLQTGTGVAEVAMCYTGDLLDPAESLYTLSYYLRLADKMVAAGAHILAVKDMAGLLRADAAFRLVTALRERFDLPVHVHTHDTAGGQLATLLAASRAGADAVDVASAPMAGTTSQPSASALVAALAHTERDTGLSLQAVSDLEPYWEAVRHVYRPFESGLSGPTGRVYKHEIPGGQLSNLRQQAIALGLADHFEKIEDLYAAANRMLGRPPKVTPSSKVVGDLALALAAADADPDDFEQNPDKYDIPDSVIGFMAGELGELPGGWPEPFRSKVLKGRTVKIGVEPISAEDQAALDGDSLGRRAALNRLLFAGPAKIFEQGRETYGDLSVLDTVDYLYGLHPGTEHVMEIEKGVSLYIGLEAIGEADEKGMRTVMTTLNGQLRPVFVRDTSIKVDIKSAEKADTGTPGQVAAPFSGVVTLQVAEGDIVEAGQAVASIEAMKMEAAITTSVGGRVARLAVPTTQQVDAGDLLVVIE</sequence>
<dbReference type="InterPro" id="IPR013785">
    <property type="entry name" value="Aldolase_TIM"/>
</dbReference>
<keyword evidence="5 8" id="KW-0547">Nucleotide-binding</keyword>
<dbReference type="NCBIfam" id="NF006761">
    <property type="entry name" value="PRK09282.1"/>
    <property type="match status" value="1"/>
</dbReference>
<feature type="binding site" evidence="11">
    <location>
        <position position="538"/>
    </location>
    <ligand>
        <name>Mn(2+)</name>
        <dbReference type="ChEBI" id="CHEBI:29035"/>
    </ligand>
</feature>
<evidence type="ECO:0000313" key="17">
    <source>
        <dbReference type="EMBL" id="SOE69325.1"/>
    </source>
</evidence>
<dbReference type="NCBIfam" id="NF009554">
    <property type="entry name" value="PRK12999.1"/>
    <property type="match status" value="1"/>
</dbReference>
<dbReference type="InterPro" id="IPR005482">
    <property type="entry name" value="Biotin_COase_C"/>
</dbReference>
<dbReference type="InterPro" id="IPR000891">
    <property type="entry name" value="PYR_CT"/>
</dbReference>
<evidence type="ECO:0000259" key="16">
    <source>
        <dbReference type="PROSITE" id="PS50991"/>
    </source>
</evidence>
<dbReference type="RefSeq" id="WP_097061056.1">
    <property type="nucleotide sequence ID" value="NZ_BMLC01000005.1"/>
</dbReference>
<dbReference type="GO" id="GO:0005524">
    <property type="term" value="F:ATP binding"/>
    <property type="evidence" value="ECO:0007669"/>
    <property type="project" value="UniProtKB-UniRule"/>
</dbReference>
<dbReference type="InterPro" id="IPR005930">
    <property type="entry name" value="Pyruv_COase"/>
</dbReference>
<dbReference type="GO" id="GO:0046872">
    <property type="term" value="F:metal ion binding"/>
    <property type="evidence" value="ECO:0007669"/>
    <property type="project" value="UniProtKB-KW"/>
</dbReference>
<dbReference type="InterPro" id="IPR011764">
    <property type="entry name" value="Biotin_carboxylation_dom"/>
</dbReference>
<feature type="active site" evidence="9">
    <location>
        <position position="296"/>
    </location>
</feature>
<dbReference type="InterPro" id="IPR016185">
    <property type="entry name" value="PreATP-grasp_dom_sf"/>
</dbReference>
<evidence type="ECO:0000313" key="18">
    <source>
        <dbReference type="Proteomes" id="UP000219440"/>
    </source>
</evidence>
<name>A0A2C8ZUT3_9MICO</name>
<dbReference type="InterPro" id="IPR011761">
    <property type="entry name" value="ATP-grasp"/>
</dbReference>
<dbReference type="Gene3D" id="3.30.470.20">
    <property type="entry name" value="ATP-grasp fold, B domain"/>
    <property type="match status" value="1"/>
</dbReference>
<organism evidence="17 18">
    <name type="scientific">Salinibacterium xinjiangense</name>
    <dbReference type="NCBI Taxonomy" id="386302"/>
    <lineage>
        <taxon>Bacteria</taxon>
        <taxon>Bacillati</taxon>
        <taxon>Actinomycetota</taxon>
        <taxon>Actinomycetes</taxon>
        <taxon>Micrococcales</taxon>
        <taxon>Microbacteriaceae</taxon>
        <taxon>Salinibacterium</taxon>
    </lineage>
</organism>
<dbReference type="Gene3D" id="3.20.20.70">
    <property type="entry name" value="Aldolase class I"/>
    <property type="match status" value="1"/>
</dbReference>
<comment type="function">
    <text evidence="8">Catalyzes a 2-step reaction, involving the ATP-dependent carboxylation of the covalently attached biotin in the first step and the transfer of the carboxyl group to pyruvate in the second.</text>
</comment>
<dbReference type="FunFam" id="3.40.50.20:FF:000010">
    <property type="entry name" value="Propionyl-CoA carboxylase subunit alpha"/>
    <property type="match status" value="1"/>
</dbReference>
<dbReference type="PIRSF" id="PIRSF001594">
    <property type="entry name" value="Pyruv_carbox"/>
    <property type="match status" value="1"/>
</dbReference>
<dbReference type="GO" id="GO:0004736">
    <property type="term" value="F:pyruvate carboxylase activity"/>
    <property type="evidence" value="ECO:0007669"/>
    <property type="project" value="UniProtKB-EC"/>
</dbReference>
<dbReference type="GO" id="GO:0005737">
    <property type="term" value="C:cytoplasm"/>
    <property type="evidence" value="ECO:0007669"/>
    <property type="project" value="TreeGrafter"/>
</dbReference>
<feature type="domain" description="ATP-grasp" evidence="14">
    <location>
        <begin position="121"/>
        <end position="321"/>
    </location>
</feature>
<evidence type="ECO:0000256" key="7">
    <source>
        <dbReference type="ARBA" id="ARBA00023267"/>
    </source>
</evidence>
<dbReference type="PANTHER" id="PTHR43778:SF2">
    <property type="entry name" value="PYRUVATE CARBOXYLASE, MITOCHONDRIAL"/>
    <property type="match status" value="1"/>
</dbReference>
<dbReference type="Pfam" id="PF02786">
    <property type="entry name" value="CPSase_L_D2"/>
    <property type="match status" value="1"/>
</dbReference>
<feature type="binding site" evidence="10">
    <location>
        <position position="872"/>
    </location>
    <ligand>
        <name>substrate</name>
    </ligand>
</feature>
<dbReference type="Pfam" id="PF00682">
    <property type="entry name" value="HMGL-like"/>
    <property type="match status" value="1"/>
</dbReference>
<feature type="binding site" evidence="10">
    <location>
        <position position="200"/>
    </location>
    <ligand>
        <name>ATP</name>
        <dbReference type="ChEBI" id="CHEBI:30616"/>
    </ligand>
</feature>
<comment type="catalytic activity">
    <reaction evidence="8">
        <text>hydrogencarbonate + pyruvate + ATP = oxaloacetate + ADP + phosphate + H(+)</text>
        <dbReference type="Rhea" id="RHEA:20844"/>
        <dbReference type="ChEBI" id="CHEBI:15361"/>
        <dbReference type="ChEBI" id="CHEBI:15378"/>
        <dbReference type="ChEBI" id="CHEBI:16452"/>
        <dbReference type="ChEBI" id="CHEBI:17544"/>
        <dbReference type="ChEBI" id="CHEBI:30616"/>
        <dbReference type="ChEBI" id="CHEBI:43474"/>
        <dbReference type="ChEBI" id="CHEBI:456216"/>
        <dbReference type="EC" id="6.4.1.1"/>
    </reaction>
</comment>
<dbReference type="PROSITE" id="PS50975">
    <property type="entry name" value="ATP_GRASP"/>
    <property type="match status" value="1"/>
</dbReference>
<evidence type="ECO:0000256" key="11">
    <source>
        <dbReference type="PIRSR" id="PIRSR001594-3"/>
    </source>
</evidence>
<dbReference type="PANTHER" id="PTHR43778">
    <property type="entry name" value="PYRUVATE CARBOXYLASE"/>
    <property type="match status" value="1"/>
</dbReference>
<dbReference type="Pfam" id="PF02785">
    <property type="entry name" value="Biotin_carb_C"/>
    <property type="match status" value="1"/>
</dbReference>
<dbReference type="SUPFAM" id="SSF56059">
    <property type="entry name" value="Glutathione synthetase ATP-binding domain-like"/>
    <property type="match status" value="1"/>
</dbReference>
<dbReference type="Pfam" id="PF02436">
    <property type="entry name" value="PYC_OADA"/>
    <property type="match status" value="1"/>
</dbReference>
<dbReference type="OrthoDB" id="9760256at2"/>
<dbReference type="Proteomes" id="UP000219440">
    <property type="component" value="Unassembled WGS sequence"/>
</dbReference>
<dbReference type="InterPro" id="IPR011053">
    <property type="entry name" value="Single_hybrid_motif"/>
</dbReference>
<evidence type="ECO:0000256" key="9">
    <source>
        <dbReference type="PIRSR" id="PIRSR001594-1"/>
    </source>
</evidence>
<dbReference type="InterPro" id="IPR005481">
    <property type="entry name" value="BC-like_N"/>
</dbReference>
<dbReference type="SUPFAM" id="SSF89000">
    <property type="entry name" value="post-HMGL domain-like"/>
    <property type="match status" value="1"/>
</dbReference>
<dbReference type="InterPro" id="IPR000089">
    <property type="entry name" value="Biotin_lipoyl"/>
</dbReference>
<dbReference type="InterPro" id="IPR003379">
    <property type="entry name" value="Carboxylase_cons_dom"/>
</dbReference>
<proteinExistence type="predicted"/>
<evidence type="ECO:0000256" key="6">
    <source>
        <dbReference type="ARBA" id="ARBA00022840"/>
    </source>
</evidence>
<dbReference type="NCBIfam" id="TIGR01235">
    <property type="entry name" value="pyruv_carbox"/>
    <property type="match status" value="1"/>
</dbReference>
<dbReference type="PROSITE" id="PS50979">
    <property type="entry name" value="BC"/>
    <property type="match status" value="1"/>
</dbReference>
<evidence type="ECO:0000259" key="13">
    <source>
        <dbReference type="PROSITE" id="PS50968"/>
    </source>
</evidence>
<feature type="modified residue" description="N6-carboxylysine" evidence="12">
    <location>
        <position position="708"/>
    </location>
</feature>
<keyword evidence="17" id="KW-0670">Pyruvate</keyword>
<keyword evidence="6 8" id="KW-0067">ATP-binding</keyword>
<keyword evidence="18" id="KW-1185">Reference proteome</keyword>
<dbReference type="SUPFAM" id="SSF51230">
    <property type="entry name" value="Single hybrid motif"/>
    <property type="match status" value="1"/>
</dbReference>
<dbReference type="SUPFAM" id="SSF51569">
    <property type="entry name" value="Aldolase"/>
    <property type="match status" value="1"/>
</dbReference>
<feature type="binding site" evidence="11">
    <location>
        <position position="737"/>
    </location>
    <ligand>
        <name>Mn(2+)</name>
        <dbReference type="ChEBI" id="CHEBI:29035"/>
    </ligand>
</feature>
<feature type="binding site" evidence="10">
    <location>
        <position position="610"/>
    </location>
    <ligand>
        <name>substrate</name>
    </ligand>
</feature>
<evidence type="ECO:0000256" key="3">
    <source>
        <dbReference type="ARBA" id="ARBA00022598"/>
    </source>
</evidence>
<dbReference type="InterPro" id="IPR055268">
    <property type="entry name" value="PCB-like"/>
</dbReference>
<reference evidence="17 18" key="1">
    <citation type="submission" date="2017-09" db="EMBL/GenBank/DDBJ databases">
        <authorList>
            <person name="Ehlers B."/>
            <person name="Leendertz F.H."/>
        </authorList>
    </citation>
    <scope>NUCLEOTIDE SEQUENCE [LARGE SCALE GENOMIC DNA]</scope>
    <source>
        <strain evidence="17 18">CGMCC 1.05381</strain>
    </source>
</reference>
<dbReference type="InterPro" id="IPR005479">
    <property type="entry name" value="CPAse_ATP-bd"/>
</dbReference>
<dbReference type="PROSITE" id="PS00867">
    <property type="entry name" value="CPSASE_2"/>
    <property type="match status" value="1"/>
</dbReference>
<comment type="cofactor">
    <cofactor evidence="1 8">
        <name>biotin</name>
        <dbReference type="ChEBI" id="CHEBI:57586"/>
    </cofactor>
</comment>
<keyword evidence="4 11" id="KW-0479">Metal-binding</keyword>
<evidence type="ECO:0000256" key="12">
    <source>
        <dbReference type="PIRSR" id="PIRSR001594-4"/>
    </source>
</evidence>
<evidence type="ECO:0000256" key="2">
    <source>
        <dbReference type="ARBA" id="ARBA00013057"/>
    </source>
</evidence>
<dbReference type="PROSITE" id="PS50991">
    <property type="entry name" value="PYR_CT"/>
    <property type="match status" value="1"/>
</dbReference>
<evidence type="ECO:0000259" key="14">
    <source>
        <dbReference type="PROSITE" id="PS50975"/>
    </source>
</evidence>
<accession>A0A2C8ZUT3</accession>
<dbReference type="AlphaFoldDB" id="A0A2C8ZUT3"/>
<dbReference type="Gene3D" id="2.40.50.100">
    <property type="match status" value="1"/>
</dbReference>
<dbReference type="GO" id="GO:0006094">
    <property type="term" value="P:gluconeogenesis"/>
    <property type="evidence" value="ECO:0007669"/>
    <property type="project" value="InterPro"/>
</dbReference>
<evidence type="ECO:0000256" key="4">
    <source>
        <dbReference type="ARBA" id="ARBA00022723"/>
    </source>
</evidence>
<dbReference type="EMBL" id="OCST01000004">
    <property type="protein sequence ID" value="SOE69325.1"/>
    <property type="molecule type" value="Genomic_DNA"/>
</dbReference>
<dbReference type="Pfam" id="PF00364">
    <property type="entry name" value="Biotin_lipoyl"/>
    <property type="match status" value="1"/>
</dbReference>
<keyword evidence="7 8" id="KW-0092">Biotin</keyword>
<dbReference type="FunFam" id="3.20.20.70:FF:000120">
    <property type="entry name" value="Pyruvate carboxylase"/>
    <property type="match status" value="1"/>
</dbReference>
<evidence type="ECO:0000256" key="10">
    <source>
        <dbReference type="PIRSR" id="PIRSR001594-2"/>
    </source>
</evidence>
<keyword evidence="3 8" id="KW-0436">Ligase</keyword>
<feature type="binding site" evidence="10">
    <location>
        <position position="235"/>
    </location>
    <ligand>
        <name>ATP</name>
        <dbReference type="ChEBI" id="CHEBI:30616"/>
    </ligand>
</feature>
<evidence type="ECO:0000256" key="8">
    <source>
        <dbReference type="PIRNR" id="PIRNR001594"/>
    </source>
</evidence>
<dbReference type="InterPro" id="IPR011054">
    <property type="entry name" value="Rudment_hybrid_motif"/>
</dbReference>
<dbReference type="SMART" id="SM00878">
    <property type="entry name" value="Biotin_carb_C"/>
    <property type="match status" value="1"/>
</dbReference>
<feature type="domain" description="Pyruvate carboxyltransferase" evidence="16">
    <location>
        <begin position="529"/>
        <end position="798"/>
    </location>
</feature>
<feature type="domain" description="Lipoyl-binding" evidence="13">
    <location>
        <begin position="1058"/>
        <end position="1132"/>
    </location>
</feature>
<dbReference type="CDD" id="cd07937">
    <property type="entry name" value="DRE_TIM_PC_TC_5S"/>
    <property type="match status" value="1"/>
</dbReference>
<dbReference type="EC" id="6.4.1.1" evidence="2 8"/>
<dbReference type="SUPFAM" id="SSF52440">
    <property type="entry name" value="PreATP-grasp domain"/>
    <property type="match status" value="1"/>
</dbReference>
<dbReference type="Gene3D" id="3.10.600.10">
    <property type="entry name" value="pyruvate carboxylase f1077a mutant domain"/>
    <property type="match status" value="1"/>
</dbReference>
<feature type="domain" description="Biotin carboxylation" evidence="15">
    <location>
        <begin position="1"/>
        <end position="454"/>
    </location>
</feature>
<feature type="modified residue" description="N6-biotinyllysine" evidence="12">
    <location>
        <position position="1098"/>
    </location>
</feature>
<gene>
    <name evidence="17" type="ORF">SAMN06296378_1951</name>
</gene>
<protein>
    <recommendedName>
        <fullName evidence="2 8">Pyruvate carboxylase</fullName>
        <ecNumber evidence="2 8">6.4.1.1</ecNumber>
    </recommendedName>
</protein>